<organism evidence="1 2">
    <name type="scientific">Vagococcus carniphilus</name>
    <dbReference type="NCBI Taxonomy" id="218144"/>
    <lineage>
        <taxon>Bacteria</taxon>
        <taxon>Bacillati</taxon>
        <taxon>Bacillota</taxon>
        <taxon>Bacilli</taxon>
        <taxon>Lactobacillales</taxon>
        <taxon>Enterococcaceae</taxon>
        <taxon>Vagococcus</taxon>
    </lineage>
</organism>
<proteinExistence type="predicted"/>
<name>A0A430B9M3_9ENTE</name>
<evidence type="ECO:0000313" key="2">
    <source>
        <dbReference type="Proteomes" id="UP000288028"/>
    </source>
</evidence>
<sequence>MYTIKTQYSGNDSFNHVEYQLFKGAEKISEGTSNNLAGSTGLSRGESCLYTLEYLIDSLPNDVEVAWEHDDTLDIDAVSKKNPALNIQKDNIKRLIKKKNINFN</sequence>
<protein>
    <submittedName>
        <fullName evidence="1">Uncharacterized protein</fullName>
    </submittedName>
</protein>
<reference evidence="1 2" key="1">
    <citation type="submission" date="2017-05" db="EMBL/GenBank/DDBJ databases">
        <title>Vagococcus spp. assemblies.</title>
        <authorList>
            <person name="Gulvik C.A."/>
        </authorList>
    </citation>
    <scope>NUCLEOTIDE SEQUENCE [LARGE SCALE GENOMIC DNA]</scope>
    <source>
        <strain evidence="1 2">SS1714</strain>
    </source>
</reference>
<evidence type="ECO:0000313" key="1">
    <source>
        <dbReference type="EMBL" id="RSU16937.1"/>
    </source>
</evidence>
<dbReference type="EMBL" id="NGKB01000001">
    <property type="protein sequence ID" value="RSU16937.1"/>
    <property type="molecule type" value="Genomic_DNA"/>
</dbReference>
<gene>
    <name evidence="1" type="ORF">CBF28_01755</name>
</gene>
<dbReference type="Proteomes" id="UP000288028">
    <property type="component" value="Unassembled WGS sequence"/>
</dbReference>
<comment type="caution">
    <text evidence="1">The sequence shown here is derived from an EMBL/GenBank/DDBJ whole genome shotgun (WGS) entry which is preliminary data.</text>
</comment>
<dbReference type="RefSeq" id="WP_126791272.1">
    <property type="nucleotide sequence ID" value="NZ_CP060720.1"/>
</dbReference>
<dbReference type="GeneID" id="95579699"/>
<dbReference type="AlphaFoldDB" id="A0A430B9M3"/>
<keyword evidence="2" id="KW-1185">Reference proteome</keyword>
<accession>A0A430B9M3</accession>